<keyword evidence="1" id="KW-0732">Signal</keyword>
<protein>
    <recommendedName>
        <fullName evidence="4">Lipoprotein</fullName>
    </recommendedName>
</protein>
<feature type="signal peptide" evidence="1">
    <location>
        <begin position="1"/>
        <end position="20"/>
    </location>
</feature>
<proteinExistence type="predicted"/>
<evidence type="ECO:0000313" key="2">
    <source>
        <dbReference type="EMBL" id="GEK14911.1"/>
    </source>
</evidence>
<dbReference type="SUPFAM" id="SSF50985">
    <property type="entry name" value="RCC1/BLIP-II"/>
    <property type="match status" value="1"/>
</dbReference>
<dbReference type="InterPro" id="IPR009091">
    <property type="entry name" value="RCC1/BLIP-II"/>
</dbReference>
<organism evidence="2 3">
    <name type="scientific">Aliivibrio fischeri</name>
    <name type="common">Vibrio fischeri</name>
    <dbReference type="NCBI Taxonomy" id="668"/>
    <lineage>
        <taxon>Bacteria</taxon>
        <taxon>Pseudomonadati</taxon>
        <taxon>Pseudomonadota</taxon>
        <taxon>Gammaproteobacteria</taxon>
        <taxon>Vibrionales</taxon>
        <taxon>Vibrionaceae</taxon>
        <taxon>Aliivibrio</taxon>
    </lineage>
</organism>
<evidence type="ECO:0000313" key="3">
    <source>
        <dbReference type="Proteomes" id="UP000321787"/>
    </source>
</evidence>
<dbReference type="AlphaFoldDB" id="A0A510UN77"/>
<feature type="chain" id="PRO_5021898101" description="Lipoprotein" evidence="1">
    <location>
        <begin position="21"/>
        <end position="613"/>
    </location>
</feature>
<name>A0A510UN77_ALIFS</name>
<gene>
    <name evidence="2" type="ORF">AFI02nite_29470</name>
</gene>
<evidence type="ECO:0008006" key="4">
    <source>
        <dbReference type="Google" id="ProtNLM"/>
    </source>
</evidence>
<sequence length="613" mass="66335">MKYKYWVGMTITILSSSWNMANAIVPKLPRVSIDQLHLSSPPKENEITNINYKTTPDSDIKVLYSACILNDDSSECEITDDTLKSIINNNKEECELDGLLTCGNISGDGFPEIPINVPKDTNNQYLRYCIKVTYLPGSYAPSENECRSELITNGDIDNKHSLFSYLNQTKNFSLYNAPITDAKDDVSFVTSNSAALSLSSEGDASLIGYGSEVTNAPNLPKAKEVYSMLDGFAIKSESDDAIIWGQFDTTPSYVNQVEAIFPAPYAMAAILKSGGISTAGDMVRGGSISSEAQKRIDKLLGNDGIPKAIYHTAQAFLAVFDMPSGKQKLVAWGQSIYGGTLPDEMKSALSIKDVITSQDSFTVLDNDGNAYSWGHSPFEQHQNIQTVYATRYAFAGITKSGRVIAWGDSYYGGLLSSAATDFTNANPITRLCASDASFVAISDGNKGVVAWGNDYGAGYIPSNIQTELDATTITDDFHCASTEKAIALYDSSHLFVWGDKKYGGTLPSNIPTFSIANVIGNNHAFLMKAMDDVYAWGGVNQGGCIPDGHQCLSSDDSSLNLRSAINDLSDISQIGSFNTFSEFEDETAGGFYVRGFNAVVMWGNSVPDGVFNE</sequence>
<reference evidence="2 3" key="1">
    <citation type="submission" date="2019-07" db="EMBL/GenBank/DDBJ databases">
        <title>Whole genome shotgun sequence of Aliivibrio fischeri NBRC 101058.</title>
        <authorList>
            <person name="Hosoyama A."/>
            <person name="Uohara A."/>
            <person name="Ohji S."/>
            <person name="Ichikawa N."/>
        </authorList>
    </citation>
    <scope>NUCLEOTIDE SEQUENCE [LARGE SCALE GENOMIC DNA]</scope>
    <source>
        <strain evidence="2 3">NBRC 101058</strain>
    </source>
</reference>
<dbReference type="RefSeq" id="WP_186809446.1">
    <property type="nucleotide sequence ID" value="NZ_BJTZ01000021.1"/>
</dbReference>
<evidence type="ECO:0000256" key="1">
    <source>
        <dbReference type="SAM" id="SignalP"/>
    </source>
</evidence>
<dbReference type="Proteomes" id="UP000321787">
    <property type="component" value="Unassembled WGS sequence"/>
</dbReference>
<comment type="caution">
    <text evidence="2">The sequence shown here is derived from an EMBL/GenBank/DDBJ whole genome shotgun (WGS) entry which is preliminary data.</text>
</comment>
<dbReference type="EMBL" id="BJTZ01000021">
    <property type="protein sequence ID" value="GEK14911.1"/>
    <property type="molecule type" value="Genomic_DNA"/>
</dbReference>
<accession>A0A510UN77</accession>
<dbReference type="Gene3D" id="2.130.10.30">
    <property type="entry name" value="Regulator of chromosome condensation 1/beta-lactamase-inhibitor protein II"/>
    <property type="match status" value="1"/>
</dbReference>